<proteinExistence type="inferred from homology"/>
<dbReference type="NCBIfam" id="TIGR01575">
    <property type="entry name" value="rimI"/>
    <property type="match status" value="1"/>
</dbReference>
<comment type="caution">
    <text evidence="7">The sequence shown here is derived from an EMBL/GenBank/DDBJ whole genome shotgun (WGS) entry which is preliminary data.</text>
</comment>
<comment type="function">
    <text evidence="5">Acetylates the N-terminal alanine of ribosomal protein bS18.</text>
</comment>
<comment type="similarity">
    <text evidence="1 5">Belongs to the acetyltransferase family. RimI subfamily.</text>
</comment>
<gene>
    <name evidence="7" type="primary">rimI</name>
    <name evidence="7" type="ORF">G5B42_03620</name>
</gene>
<evidence type="ECO:0000256" key="2">
    <source>
        <dbReference type="ARBA" id="ARBA00022490"/>
    </source>
</evidence>
<dbReference type="PANTHER" id="PTHR43420:SF44">
    <property type="entry name" value="ACETYLTRANSFERASE YPEA"/>
    <property type="match status" value="1"/>
</dbReference>
<dbReference type="InterPro" id="IPR000182">
    <property type="entry name" value="GNAT_dom"/>
</dbReference>
<accession>A0A8J6LIH3</accession>
<dbReference type="AlphaFoldDB" id="A0A8J6LIH3"/>
<dbReference type="Pfam" id="PF00583">
    <property type="entry name" value="Acetyltransf_1"/>
    <property type="match status" value="1"/>
</dbReference>
<organism evidence="7 8">
    <name type="scientific">Capillibacterium thermochitinicola</name>
    <dbReference type="NCBI Taxonomy" id="2699427"/>
    <lineage>
        <taxon>Bacteria</taxon>
        <taxon>Bacillati</taxon>
        <taxon>Bacillota</taxon>
        <taxon>Capillibacterium</taxon>
    </lineage>
</organism>
<dbReference type="EC" id="2.3.1.266" evidence="5"/>
<evidence type="ECO:0000256" key="5">
    <source>
        <dbReference type="RuleBase" id="RU363094"/>
    </source>
</evidence>
<evidence type="ECO:0000313" key="8">
    <source>
        <dbReference type="Proteomes" id="UP000657177"/>
    </source>
</evidence>
<dbReference type="Proteomes" id="UP000657177">
    <property type="component" value="Unassembled WGS sequence"/>
</dbReference>
<feature type="domain" description="N-acetyltransferase" evidence="6">
    <location>
        <begin position="2"/>
        <end position="147"/>
    </location>
</feature>
<name>A0A8J6LIH3_9FIRM</name>
<dbReference type="PANTHER" id="PTHR43420">
    <property type="entry name" value="ACETYLTRANSFERASE"/>
    <property type="match status" value="1"/>
</dbReference>
<reference evidence="7" key="1">
    <citation type="submission" date="2020-06" db="EMBL/GenBank/DDBJ databases">
        <title>Novel chitinolytic bacterium.</title>
        <authorList>
            <person name="Ungkulpasvich U."/>
            <person name="Kosugi A."/>
            <person name="Uke A."/>
        </authorList>
    </citation>
    <scope>NUCLEOTIDE SEQUENCE</scope>
    <source>
        <strain evidence="7">UUS1-1</strain>
    </source>
</reference>
<comment type="catalytic activity">
    <reaction evidence="5">
        <text>N-terminal L-alanyl-[ribosomal protein bS18] + acetyl-CoA = N-terminal N(alpha)-acetyl-L-alanyl-[ribosomal protein bS18] + CoA + H(+)</text>
        <dbReference type="Rhea" id="RHEA:43756"/>
        <dbReference type="Rhea" id="RHEA-COMP:10676"/>
        <dbReference type="Rhea" id="RHEA-COMP:10677"/>
        <dbReference type="ChEBI" id="CHEBI:15378"/>
        <dbReference type="ChEBI" id="CHEBI:57287"/>
        <dbReference type="ChEBI" id="CHEBI:57288"/>
        <dbReference type="ChEBI" id="CHEBI:64718"/>
        <dbReference type="ChEBI" id="CHEBI:83683"/>
        <dbReference type="EC" id="2.3.1.266"/>
    </reaction>
</comment>
<dbReference type="PROSITE" id="PS51186">
    <property type="entry name" value="GNAT"/>
    <property type="match status" value="1"/>
</dbReference>
<dbReference type="RefSeq" id="WP_181339086.1">
    <property type="nucleotide sequence ID" value="NZ_JAAKDE010000006.1"/>
</dbReference>
<dbReference type="InterPro" id="IPR016181">
    <property type="entry name" value="Acyl_CoA_acyltransferase"/>
</dbReference>
<evidence type="ECO:0000313" key="7">
    <source>
        <dbReference type="EMBL" id="MBA2132631.1"/>
    </source>
</evidence>
<evidence type="ECO:0000256" key="1">
    <source>
        <dbReference type="ARBA" id="ARBA00005395"/>
    </source>
</evidence>
<keyword evidence="7" id="KW-0689">Ribosomal protein</keyword>
<evidence type="ECO:0000259" key="6">
    <source>
        <dbReference type="PROSITE" id="PS51186"/>
    </source>
</evidence>
<keyword evidence="3" id="KW-0808">Transferase</keyword>
<keyword evidence="7" id="KW-0687">Ribonucleoprotein</keyword>
<dbReference type="InterPro" id="IPR006464">
    <property type="entry name" value="AcTrfase_RimI/Ard1"/>
</dbReference>
<dbReference type="CDD" id="cd04301">
    <property type="entry name" value="NAT_SF"/>
    <property type="match status" value="1"/>
</dbReference>
<dbReference type="GO" id="GO:0008999">
    <property type="term" value="F:protein-N-terminal-alanine acetyltransferase activity"/>
    <property type="evidence" value="ECO:0007669"/>
    <property type="project" value="UniProtKB-EC"/>
</dbReference>
<dbReference type="GO" id="GO:0005840">
    <property type="term" value="C:ribosome"/>
    <property type="evidence" value="ECO:0007669"/>
    <property type="project" value="UniProtKB-KW"/>
</dbReference>
<dbReference type="Gene3D" id="3.40.630.30">
    <property type="match status" value="1"/>
</dbReference>
<sequence length="147" mass="16888">MFQVKPMTLDDLPEVLAIEEQCFPVPWSRSAFLYELLENERAYYCVAKTATKVVGYVGMWVILDEGHITNLAVDPAYRRKGIGRALLEHLITEGKKRGVRFLTLEVRSSNLVAQQLYRKLGFYEAGVRPGYYQDNQEDAIIMWKGPL</sequence>
<dbReference type="InterPro" id="IPR050680">
    <property type="entry name" value="YpeA/RimI_acetyltransf"/>
</dbReference>
<dbReference type="GO" id="GO:0005737">
    <property type="term" value="C:cytoplasm"/>
    <property type="evidence" value="ECO:0007669"/>
    <property type="project" value="UniProtKB-SubCell"/>
</dbReference>
<evidence type="ECO:0000256" key="3">
    <source>
        <dbReference type="ARBA" id="ARBA00022679"/>
    </source>
</evidence>
<protein>
    <recommendedName>
        <fullName evidence="5">[Ribosomal protein bS18]-alanine N-acetyltransferase</fullName>
        <ecNumber evidence="5">2.3.1.266</ecNumber>
    </recommendedName>
</protein>
<dbReference type="SUPFAM" id="SSF55729">
    <property type="entry name" value="Acyl-CoA N-acyltransferases (Nat)"/>
    <property type="match status" value="1"/>
</dbReference>
<keyword evidence="4" id="KW-0012">Acyltransferase</keyword>
<keyword evidence="2 5" id="KW-0963">Cytoplasm</keyword>
<keyword evidence="8" id="KW-1185">Reference proteome</keyword>
<comment type="subcellular location">
    <subcellularLocation>
        <location evidence="5">Cytoplasm</location>
    </subcellularLocation>
</comment>
<evidence type="ECO:0000256" key="4">
    <source>
        <dbReference type="ARBA" id="ARBA00023315"/>
    </source>
</evidence>
<dbReference type="EMBL" id="JAAKDE010000006">
    <property type="protein sequence ID" value="MBA2132631.1"/>
    <property type="molecule type" value="Genomic_DNA"/>
</dbReference>